<organism evidence="2 3">
    <name type="scientific">Helianthus annuus</name>
    <name type="common">Common sunflower</name>
    <dbReference type="NCBI Taxonomy" id="4232"/>
    <lineage>
        <taxon>Eukaryota</taxon>
        <taxon>Viridiplantae</taxon>
        <taxon>Streptophyta</taxon>
        <taxon>Embryophyta</taxon>
        <taxon>Tracheophyta</taxon>
        <taxon>Spermatophyta</taxon>
        <taxon>Magnoliopsida</taxon>
        <taxon>eudicotyledons</taxon>
        <taxon>Gunneridae</taxon>
        <taxon>Pentapetalae</taxon>
        <taxon>asterids</taxon>
        <taxon>campanulids</taxon>
        <taxon>Asterales</taxon>
        <taxon>Asteraceae</taxon>
        <taxon>Asteroideae</taxon>
        <taxon>Heliantheae alliance</taxon>
        <taxon>Heliantheae</taxon>
        <taxon>Helianthus</taxon>
    </lineage>
</organism>
<comment type="caution">
    <text evidence="2">The sequence shown here is derived from an EMBL/GenBank/DDBJ whole genome shotgun (WGS) entry which is preliminary data.</text>
</comment>
<evidence type="ECO:0000256" key="1">
    <source>
        <dbReference type="SAM" id="MobiDB-lite"/>
    </source>
</evidence>
<accession>A0A9K3EDC4</accession>
<gene>
    <name evidence="2" type="ORF">HanXRQr2_Chr14g0670401</name>
</gene>
<feature type="compositionally biased region" description="Basic and acidic residues" evidence="1">
    <location>
        <begin position="8"/>
        <end position="20"/>
    </location>
</feature>
<reference evidence="2" key="2">
    <citation type="submission" date="2020-06" db="EMBL/GenBank/DDBJ databases">
        <title>Helianthus annuus Genome sequencing and assembly Release 2.</title>
        <authorList>
            <person name="Gouzy J."/>
            <person name="Langlade N."/>
            <person name="Munos S."/>
        </authorList>
    </citation>
    <scope>NUCLEOTIDE SEQUENCE</scope>
    <source>
        <tissue evidence="2">Leaves</tissue>
    </source>
</reference>
<dbReference type="EMBL" id="MNCJ02000329">
    <property type="protein sequence ID" value="KAF5771421.1"/>
    <property type="molecule type" value="Genomic_DNA"/>
</dbReference>
<dbReference type="Proteomes" id="UP000215914">
    <property type="component" value="Unassembled WGS sequence"/>
</dbReference>
<dbReference type="Gramene" id="mRNA:HanXRQr2_Chr14g0670401">
    <property type="protein sequence ID" value="CDS:HanXRQr2_Chr14g0670401.1"/>
    <property type="gene ID" value="HanXRQr2_Chr14g0670401"/>
</dbReference>
<dbReference type="AlphaFoldDB" id="A0A9K3EDC4"/>
<name>A0A9K3EDC4_HELAN</name>
<protein>
    <submittedName>
        <fullName evidence="2">Uncharacterized protein</fullName>
    </submittedName>
</protein>
<sequence length="68" mass="7755">MIYGRVNRKYETKNKREKETATASSHLRQRQGFRSLQRRSTPATQVVARVSVGSGNMKQKSRVCTVSI</sequence>
<evidence type="ECO:0000313" key="2">
    <source>
        <dbReference type="EMBL" id="KAF5771421.1"/>
    </source>
</evidence>
<keyword evidence="3" id="KW-1185">Reference proteome</keyword>
<proteinExistence type="predicted"/>
<feature type="region of interest" description="Disordered" evidence="1">
    <location>
        <begin position="1"/>
        <end position="44"/>
    </location>
</feature>
<reference evidence="2" key="1">
    <citation type="journal article" date="2017" name="Nature">
        <title>The sunflower genome provides insights into oil metabolism, flowering and Asterid evolution.</title>
        <authorList>
            <person name="Badouin H."/>
            <person name="Gouzy J."/>
            <person name="Grassa C.J."/>
            <person name="Murat F."/>
            <person name="Staton S.E."/>
            <person name="Cottret L."/>
            <person name="Lelandais-Briere C."/>
            <person name="Owens G.L."/>
            <person name="Carrere S."/>
            <person name="Mayjonade B."/>
            <person name="Legrand L."/>
            <person name="Gill N."/>
            <person name="Kane N.C."/>
            <person name="Bowers J.E."/>
            <person name="Hubner S."/>
            <person name="Bellec A."/>
            <person name="Berard A."/>
            <person name="Berges H."/>
            <person name="Blanchet N."/>
            <person name="Boniface M.C."/>
            <person name="Brunel D."/>
            <person name="Catrice O."/>
            <person name="Chaidir N."/>
            <person name="Claudel C."/>
            <person name="Donnadieu C."/>
            <person name="Faraut T."/>
            <person name="Fievet G."/>
            <person name="Helmstetter N."/>
            <person name="King M."/>
            <person name="Knapp S.J."/>
            <person name="Lai Z."/>
            <person name="Le Paslier M.C."/>
            <person name="Lippi Y."/>
            <person name="Lorenzon L."/>
            <person name="Mandel J.R."/>
            <person name="Marage G."/>
            <person name="Marchand G."/>
            <person name="Marquand E."/>
            <person name="Bret-Mestries E."/>
            <person name="Morien E."/>
            <person name="Nambeesan S."/>
            <person name="Nguyen T."/>
            <person name="Pegot-Espagnet P."/>
            <person name="Pouilly N."/>
            <person name="Raftis F."/>
            <person name="Sallet E."/>
            <person name="Schiex T."/>
            <person name="Thomas J."/>
            <person name="Vandecasteele C."/>
            <person name="Vares D."/>
            <person name="Vear F."/>
            <person name="Vautrin S."/>
            <person name="Crespi M."/>
            <person name="Mangin B."/>
            <person name="Burke J.M."/>
            <person name="Salse J."/>
            <person name="Munos S."/>
            <person name="Vincourt P."/>
            <person name="Rieseberg L.H."/>
            <person name="Langlade N.B."/>
        </authorList>
    </citation>
    <scope>NUCLEOTIDE SEQUENCE</scope>
    <source>
        <tissue evidence="2">Leaves</tissue>
    </source>
</reference>
<feature type="compositionally biased region" description="Polar residues" evidence="1">
    <location>
        <begin position="21"/>
        <end position="44"/>
    </location>
</feature>
<evidence type="ECO:0000313" key="3">
    <source>
        <dbReference type="Proteomes" id="UP000215914"/>
    </source>
</evidence>